<dbReference type="GO" id="GO:0030492">
    <property type="term" value="F:hemoglobin binding"/>
    <property type="evidence" value="ECO:0007669"/>
    <property type="project" value="InterPro"/>
</dbReference>
<dbReference type="PROSITE" id="PS50978">
    <property type="entry name" value="NEAT"/>
    <property type="match status" value="1"/>
</dbReference>
<dbReference type="NCBIfam" id="TIGR03063">
    <property type="entry name" value="srtB_target"/>
    <property type="match status" value="1"/>
</dbReference>
<keyword evidence="4" id="KW-0732">Signal</keyword>
<name>A0A2B1KQR7_BACCE</name>
<dbReference type="GO" id="GO:0009274">
    <property type="term" value="C:peptidoglycan-based cell wall"/>
    <property type="evidence" value="ECO:0007669"/>
    <property type="project" value="InterPro"/>
</dbReference>
<dbReference type="Proteomes" id="UP000225182">
    <property type="component" value="Unassembled WGS sequence"/>
</dbReference>
<evidence type="ECO:0000256" key="4">
    <source>
        <dbReference type="ARBA" id="ARBA00022729"/>
    </source>
</evidence>
<dbReference type="Pfam" id="PF05031">
    <property type="entry name" value="NEAT"/>
    <property type="match status" value="1"/>
</dbReference>
<feature type="region of interest" description="Disordered" evidence="7">
    <location>
        <begin position="161"/>
        <end position="208"/>
    </location>
</feature>
<keyword evidence="3" id="KW-0964">Secreted</keyword>
<evidence type="ECO:0000256" key="3">
    <source>
        <dbReference type="ARBA" id="ARBA00022525"/>
    </source>
</evidence>
<dbReference type="SMART" id="SM00725">
    <property type="entry name" value="NEAT"/>
    <property type="match status" value="1"/>
</dbReference>
<evidence type="ECO:0000256" key="1">
    <source>
        <dbReference type="ARBA" id="ARBA00004168"/>
    </source>
</evidence>
<organism evidence="10 11">
    <name type="scientific">Bacillus cereus</name>
    <dbReference type="NCBI Taxonomy" id="1396"/>
    <lineage>
        <taxon>Bacteria</taxon>
        <taxon>Bacillati</taxon>
        <taxon>Bacillota</taxon>
        <taxon>Bacilli</taxon>
        <taxon>Bacillales</taxon>
        <taxon>Bacillaceae</taxon>
        <taxon>Bacillus</taxon>
        <taxon>Bacillus cereus group</taxon>
    </lineage>
</organism>
<evidence type="ECO:0000256" key="8">
    <source>
        <dbReference type="SAM" id="Phobius"/>
    </source>
</evidence>
<evidence type="ECO:0000256" key="2">
    <source>
        <dbReference type="ARBA" id="ARBA00022512"/>
    </source>
</evidence>
<evidence type="ECO:0000256" key="7">
    <source>
        <dbReference type="SAM" id="MobiDB-lite"/>
    </source>
</evidence>
<protein>
    <submittedName>
        <fullName evidence="10">Heme uptake protein IsdC</fullName>
    </submittedName>
</protein>
<dbReference type="AlphaFoldDB" id="A0A2B1KQR7"/>
<evidence type="ECO:0000256" key="5">
    <source>
        <dbReference type="ARBA" id="ARBA00023004"/>
    </source>
</evidence>
<dbReference type="InterPro" id="IPR050436">
    <property type="entry name" value="IsdA"/>
</dbReference>
<dbReference type="RefSeq" id="WP_098540281.1">
    <property type="nucleotide sequence ID" value="NZ_NUYN01000013.1"/>
</dbReference>
<evidence type="ECO:0000256" key="6">
    <source>
        <dbReference type="ARBA" id="ARBA00023088"/>
    </source>
</evidence>
<sequence length="236" mass="26123">MRKFSVLSAFIITFVCMLAFLVLPYGQASAKLADGTYDINYVIQKAENDSASMANDYFEKPAKLVVKNGEMRVQVPMNHSAWITEFKAPENGNFVDAKVISKDESADKRTVEFKVDDLAKPLGVKIHVVVPSANYDHHYTIRFAFDANVKAVGGDNGVVATTKNNDQVKTDTQVKEDKTKVENKEANKETKKETNESGNAEKTDNPKTGDEARIGLFAVLLLISGVFLIRKVKLSK</sequence>
<dbReference type="Gene3D" id="2.60.40.1850">
    <property type="match status" value="1"/>
</dbReference>
<dbReference type="InterPro" id="IPR037250">
    <property type="entry name" value="NEAT_dom_sf"/>
</dbReference>
<gene>
    <name evidence="10" type="primary">isdC</name>
    <name evidence="10" type="ORF">COJ50_09785</name>
</gene>
<evidence type="ECO:0000259" key="9">
    <source>
        <dbReference type="PROSITE" id="PS50978"/>
    </source>
</evidence>
<feature type="transmembrane region" description="Helical" evidence="8">
    <location>
        <begin position="212"/>
        <end position="229"/>
    </location>
</feature>
<dbReference type="InterPro" id="IPR019909">
    <property type="entry name" value="Haem_uptake_protein_IsdC"/>
</dbReference>
<accession>A0A2B1KQR7</accession>
<keyword evidence="8" id="KW-1133">Transmembrane helix</keyword>
<dbReference type="InterPro" id="IPR017502">
    <property type="entry name" value="Sortase_SrtB_target"/>
</dbReference>
<dbReference type="SUPFAM" id="SSF158911">
    <property type="entry name" value="NEAT domain-like"/>
    <property type="match status" value="1"/>
</dbReference>
<dbReference type="PANTHER" id="PTHR37824:SF1">
    <property type="entry name" value="IRON-REGULATED SURFACE DETERMINANT PROTEIN C"/>
    <property type="match status" value="1"/>
</dbReference>
<dbReference type="NCBIfam" id="TIGR03656">
    <property type="entry name" value="IsdC"/>
    <property type="match status" value="1"/>
</dbReference>
<dbReference type="InterPro" id="IPR006635">
    <property type="entry name" value="NEAT_dom"/>
</dbReference>
<keyword evidence="8" id="KW-0812">Transmembrane</keyword>
<keyword evidence="5" id="KW-0408">Iron</keyword>
<proteinExistence type="predicted"/>
<dbReference type="GO" id="GO:0015886">
    <property type="term" value="P:heme transport"/>
    <property type="evidence" value="ECO:0007669"/>
    <property type="project" value="InterPro"/>
</dbReference>
<dbReference type="CDD" id="cd06920">
    <property type="entry name" value="NEAT"/>
    <property type="match status" value="1"/>
</dbReference>
<keyword evidence="2" id="KW-0134">Cell wall</keyword>
<feature type="domain" description="NEAT" evidence="9">
    <location>
        <begin position="32"/>
        <end position="153"/>
    </location>
</feature>
<evidence type="ECO:0000313" key="11">
    <source>
        <dbReference type="Proteomes" id="UP000225182"/>
    </source>
</evidence>
<keyword evidence="8" id="KW-0472">Membrane</keyword>
<evidence type="ECO:0000313" key="10">
    <source>
        <dbReference type="EMBL" id="PFN27220.1"/>
    </source>
</evidence>
<comment type="caution">
    <text evidence="10">The sequence shown here is derived from an EMBL/GenBank/DDBJ whole genome shotgun (WGS) entry which is preliminary data.</text>
</comment>
<dbReference type="PANTHER" id="PTHR37824">
    <property type="entry name" value="IRON-REGULATED SURFACE DETERMINANT PROTEIN C"/>
    <property type="match status" value="1"/>
</dbReference>
<keyword evidence="6" id="KW-0572">Peptidoglycan-anchor</keyword>
<comment type="subcellular location">
    <subcellularLocation>
        <location evidence="1">Secreted</location>
        <location evidence="1">Cell wall</location>
        <topology evidence="1">Peptidoglycan-anchor</topology>
    </subcellularLocation>
</comment>
<dbReference type="EMBL" id="NUYN01000013">
    <property type="protein sequence ID" value="PFN27220.1"/>
    <property type="molecule type" value="Genomic_DNA"/>
</dbReference>
<reference evidence="10 11" key="1">
    <citation type="submission" date="2017-09" db="EMBL/GenBank/DDBJ databases">
        <title>Large-scale bioinformatics analysis of Bacillus genomes uncovers conserved roles of natural products in bacterial physiology.</title>
        <authorList>
            <consortium name="Agbiome Team Llc"/>
            <person name="Bleich R.M."/>
            <person name="Grubbs K.J."/>
            <person name="Santa Maria K.C."/>
            <person name="Allen S.E."/>
            <person name="Farag S."/>
            <person name="Shank E.A."/>
            <person name="Bowers A."/>
        </authorList>
    </citation>
    <scope>NUCLEOTIDE SEQUENCE [LARGE SCALE GENOMIC DNA]</scope>
    <source>
        <strain evidence="10 11">AFS076905</strain>
    </source>
</reference>
<feature type="compositionally biased region" description="Basic and acidic residues" evidence="7">
    <location>
        <begin position="166"/>
        <end position="208"/>
    </location>
</feature>